<sequence>MFTWRCTVFAALSDAAKMALTSASVRQPDPLARAPGPAELFAESDADAAVAAVAAAAAAADEEEEEEEEEEDAGAGTLVAAAAATAAPESEGGAMEGAAADAAGAARCGSAAGPVWATDEDTSAGRVGGADVEVMGADRALTALDRDGGPDVGAEECVGVVVDAVEGSDAAAAPGKRCLVRLRRAPAGTGGGGATGPRERECSMASTMRGARP</sequence>
<reference evidence="2 3" key="1">
    <citation type="submission" date="2019-07" db="EMBL/GenBank/DDBJ databases">
        <title>Genomes of Cafeteria roenbergensis.</title>
        <authorList>
            <person name="Fischer M.G."/>
            <person name="Hackl T."/>
            <person name="Roman M."/>
        </authorList>
    </citation>
    <scope>NUCLEOTIDE SEQUENCE [LARGE SCALE GENOMIC DNA]</scope>
    <source>
        <strain evidence="2 3">E4-10P</strain>
    </source>
</reference>
<organism evidence="2 3">
    <name type="scientific">Cafeteria roenbergensis</name>
    <name type="common">Marine flagellate</name>
    <dbReference type="NCBI Taxonomy" id="33653"/>
    <lineage>
        <taxon>Eukaryota</taxon>
        <taxon>Sar</taxon>
        <taxon>Stramenopiles</taxon>
        <taxon>Bigyra</taxon>
        <taxon>Opalozoa</taxon>
        <taxon>Bicosoecida</taxon>
        <taxon>Cafeteriaceae</taxon>
        <taxon>Cafeteria</taxon>
    </lineage>
</organism>
<evidence type="ECO:0000256" key="1">
    <source>
        <dbReference type="SAM" id="MobiDB-lite"/>
    </source>
</evidence>
<feature type="compositionally biased region" description="Acidic residues" evidence="1">
    <location>
        <begin position="60"/>
        <end position="73"/>
    </location>
</feature>
<protein>
    <submittedName>
        <fullName evidence="2">Uncharacterized protein</fullName>
    </submittedName>
</protein>
<feature type="region of interest" description="Disordered" evidence="1">
    <location>
        <begin position="185"/>
        <end position="213"/>
    </location>
</feature>
<feature type="region of interest" description="Disordered" evidence="1">
    <location>
        <begin position="54"/>
        <end position="75"/>
    </location>
</feature>
<evidence type="ECO:0000313" key="2">
    <source>
        <dbReference type="EMBL" id="KAA0173267.1"/>
    </source>
</evidence>
<dbReference type="AlphaFoldDB" id="A0A5A8E929"/>
<comment type="caution">
    <text evidence="2">The sequence shown here is derived from an EMBL/GenBank/DDBJ whole genome shotgun (WGS) entry which is preliminary data.</text>
</comment>
<name>A0A5A8E929_CAFRO</name>
<dbReference type="EMBL" id="VLTO01000035">
    <property type="protein sequence ID" value="KAA0173267.1"/>
    <property type="molecule type" value="Genomic_DNA"/>
</dbReference>
<dbReference type="Proteomes" id="UP000322899">
    <property type="component" value="Unassembled WGS sequence"/>
</dbReference>
<evidence type="ECO:0000313" key="3">
    <source>
        <dbReference type="Proteomes" id="UP000322899"/>
    </source>
</evidence>
<accession>A0A5A8E929</accession>
<gene>
    <name evidence="2" type="ORF">FNF27_05193</name>
</gene>
<proteinExistence type="predicted"/>